<evidence type="ECO:0000313" key="5">
    <source>
        <dbReference type="EMBL" id="EAM50541.1"/>
    </source>
</evidence>
<keyword evidence="4" id="KW-1133">Transmembrane helix</keyword>
<dbReference type="CDD" id="cd00200">
    <property type="entry name" value="WD40"/>
    <property type="match status" value="1"/>
</dbReference>
<organism evidence="5 6">
    <name type="scientific">Crocosphaera watsonii WH 8501</name>
    <dbReference type="NCBI Taxonomy" id="165597"/>
    <lineage>
        <taxon>Bacteria</taxon>
        <taxon>Bacillati</taxon>
        <taxon>Cyanobacteriota</taxon>
        <taxon>Cyanophyceae</taxon>
        <taxon>Oscillatoriophycideae</taxon>
        <taxon>Chroococcales</taxon>
        <taxon>Aphanothecaceae</taxon>
        <taxon>Crocosphaera</taxon>
    </lineage>
</organism>
<accession>Q4C325</accession>
<feature type="transmembrane region" description="Helical" evidence="4">
    <location>
        <begin position="12"/>
        <end position="30"/>
    </location>
</feature>
<comment type="caution">
    <text evidence="5">The sequence shown here is derived from an EMBL/GenBank/DDBJ whole genome shotgun (WGS) entry which is preliminary data.</text>
</comment>
<dbReference type="PANTHER" id="PTHR19879:SF9">
    <property type="entry name" value="TRANSCRIPTION INITIATION FACTOR TFIID SUBUNIT 5"/>
    <property type="match status" value="1"/>
</dbReference>
<evidence type="ECO:0000313" key="6">
    <source>
        <dbReference type="Proteomes" id="UP000003922"/>
    </source>
</evidence>
<dbReference type="PANTHER" id="PTHR19879">
    <property type="entry name" value="TRANSCRIPTION INITIATION FACTOR TFIID"/>
    <property type="match status" value="1"/>
</dbReference>
<keyword evidence="6" id="KW-1185">Reference proteome</keyword>
<reference evidence="5" key="2">
    <citation type="submission" date="2005-06" db="EMBL/GenBank/DDBJ databases">
        <title>Sequencing of the draft genome and assembly of Crocosphaera watsonii WH 8501.</title>
        <authorList>
            <consortium name="US DOE Joint Genome Institute (JGI-PGF)"/>
            <person name="Copeland A."/>
            <person name="Lucas S."/>
            <person name="Lapidus A."/>
            <person name="Barry K."/>
            <person name="Detter C."/>
            <person name="Glavina T."/>
            <person name="Hammon N."/>
            <person name="Israni S."/>
            <person name="Pitluck S."/>
            <person name="Richardson P."/>
        </authorList>
    </citation>
    <scope>NUCLEOTIDE SEQUENCE [LARGE SCALE GENOMIC DNA]</scope>
    <source>
        <strain evidence="5">WH 8501</strain>
    </source>
</reference>
<dbReference type="SUPFAM" id="SSF50978">
    <property type="entry name" value="WD40 repeat-like"/>
    <property type="match status" value="1"/>
</dbReference>
<evidence type="ECO:0000256" key="3">
    <source>
        <dbReference type="PROSITE-ProRule" id="PRU00221"/>
    </source>
</evidence>
<proteinExistence type="predicted"/>
<dbReference type="InterPro" id="IPR001680">
    <property type="entry name" value="WD40_rpt"/>
</dbReference>
<dbReference type="RefSeq" id="WP_007305769.1">
    <property type="nucleotide sequence ID" value="NZ_CP191777.1"/>
</dbReference>
<evidence type="ECO:0000256" key="4">
    <source>
        <dbReference type="SAM" id="Phobius"/>
    </source>
</evidence>
<dbReference type="InterPro" id="IPR015943">
    <property type="entry name" value="WD40/YVTN_repeat-like_dom_sf"/>
</dbReference>
<dbReference type="Proteomes" id="UP000003922">
    <property type="component" value="Unassembled WGS sequence"/>
</dbReference>
<reference evidence="5" key="1">
    <citation type="submission" date="2004-02" db="EMBL/GenBank/DDBJ databases">
        <authorList>
            <consortium name="DOE Joint Genome Institute"/>
        </authorList>
    </citation>
    <scope>NUCLEOTIDE SEQUENCE [LARGE SCALE GENOMIC DNA]</scope>
    <source>
        <strain evidence="5">WH 8501</strain>
    </source>
</reference>
<evidence type="ECO:0000256" key="2">
    <source>
        <dbReference type="ARBA" id="ARBA00022737"/>
    </source>
</evidence>
<dbReference type="Pfam" id="PF00400">
    <property type="entry name" value="WD40"/>
    <property type="match status" value="7"/>
</dbReference>
<dbReference type="OrthoDB" id="422888at2"/>
<dbReference type="InterPro" id="IPR020472">
    <property type="entry name" value="WD40_PAC1"/>
</dbReference>
<dbReference type="InterPro" id="IPR036322">
    <property type="entry name" value="WD40_repeat_dom_sf"/>
</dbReference>
<keyword evidence="4" id="KW-0812">Transmembrane</keyword>
<dbReference type="EMBL" id="AADV02000023">
    <property type="protein sequence ID" value="EAM50541.1"/>
    <property type="molecule type" value="Genomic_DNA"/>
</dbReference>
<dbReference type="KEGG" id="cwa:CwatDRAFT_3567"/>
<dbReference type="PROSITE" id="PS50082">
    <property type="entry name" value="WD_REPEATS_2"/>
    <property type="match status" value="6"/>
</dbReference>
<dbReference type="InterPro" id="IPR019775">
    <property type="entry name" value="WD40_repeat_CS"/>
</dbReference>
<keyword evidence="4" id="KW-0472">Membrane</keyword>
<gene>
    <name evidence="5" type="ORF">CwatDRAFT_3567</name>
</gene>
<feature type="repeat" description="WD" evidence="3">
    <location>
        <begin position="231"/>
        <end position="272"/>
    </location>
</feature>
<feature type="repeat" description="WD" evidence="3">
    <location>
        <begin position="106"/>
        <end position="137"/>
    </location>
</feature>
<dbReference type="PROSITE" id="PS50294">
    <property type="entry name" value="WD_REPEATS_REGION"/>
    <property type="match status" value="3"/>
</dbReference>
<dbReference type="AlphaFoldDB" id="Q4C325"/>
<evidence type="ECO:0000256" key="1">
    <source>
        <dbReference type="ARBA" id="ARBA00022574"/>
    </source>
</evidence>
<feature type="repeat" description="WD" evidence="3">
    <location>
        <begin position="189"/>
        <end position="230"/>
    </location>
</feature>
<protein>
    <submittedName>
        <fullName evidence="5">G-protein beta WD-40 repeat</fullName>
    </submittedName>
</protein>
<keyword evidence="1 3" id="KW-0853">WD repeat</keyword>
<dbReference type="PROSITE" id="PS00678">
    <property type="entry name" value="WD_REPEATS_1"/>
    <property type="match status" value="1"/>
</dbReference>
<dbReference type="PRINTS" id="PR00320">
    <property type="entry name" value="GPROTEINBRPT"/>
</dbReference>
<dbReference type="Gene3D" id="2.130.10.10">
    <property type="entry name" value="YVTN repeat-like/Quinoprotein amine dehydrogenase"/>
    <property type="match status" value="3"/>
</dbReference>
<dbReference type="SMART" id="SM00320">
    <property type="entry name" value="WD40"/>
    <property type="match status" value="7"/>
</dbReference>
<feature type="repeat" description="WD" evidence="3">
    <location>
        <begin position="62"/>
        <end position="105"/>
    </location>
</feature>
<name>Q4C325_CROWT</name>
<reference evidence="5" key="3">
    <citation type="submission" date="2016-12" db="EMBL/GenBank/DDBJ databases">
        <title>Annotation of the draft genome assembly of Crocosphaera watsonii WH 8501.</title>
        <authorList>
            <consortium name="US DOE Joint Genome Institute (JGI-ORNL)"/>
            <person name="Larimer F."/>
            <person name="Land M."/>
        </authorList>
    </citation>
    <scope>NUCLEOTIDE SEQUENCE</scope>
    <source>
        <strain evidence="5">WH 8501</strain>
    </source>
</reference>
<feature type="repeat" description="WD" evidence="3">
    <location>
        <begin position="314"/>
        <end position="348"/>
    </location>
</feature>
<sequence length="361" mass="40260">MKDHNERKRLTTPLKIILMTLVVLGQGWILPSYAQLIRQQREALSEQKIPVVNLGIRFKHRLTGHTTPIRSLAFSPNGRTVISAGSTNEPFLKFWSIEDGHEIDTLRTQSSAILTLAVSPNGKTLISSGEDADIHFWVWPNPDSKVTSFEHYSHVLDLVVTPDSQLVVTGSLDGIRVWTLEPPRSLYQLEGFGTPAFALAMHPNGFLVASGDNQGIVRFWNLRDQTVVSQFSAHSQTISGLAITLDQKRLITASHDRTIKIWDLATGELLDTWTGHRGRIQAIALSPNGQVLASAGHDGVRLWNAQTGRLLRHFKEHSDLVNVVAFSPDGKYFASGGFDRVVNLWEISPAFYESLKLRRSF</sequence>
<keyword evidence="2" id="KW-0677">Repeat</keyword>
<feature type="repeat" description="WD" evidence="3">
    <location>
        <begin position="273"/>
        <end position="313"/>
    </location>
</feature>